<organism evidence="1 2">
    <name type="scientific">Xanthomonas phage pXoo2106</name>
    <dbReference type="NCBI Taxonomy" id="2970483"/>
    <lineage>
        <taxon>Viruses</taxon>
        <taxon>Duplodnaviria</taxon>
        <taxon>Heunggongvirae</taxon>
        <taxon>Uroviricota</taxon>
        <taxon>Caudoviricetes</taxon>
        <taxon>Autographivirales</taxon>
        <taxon>Autonotataviridae</taxon>
        <taxon>Gujervirinae</taxon>
        <taxon>Pradovirus</taxon>
        <taxon>Pradovirus pXoo2106</taxon>
    </lineage>
</organism>
<proteinExistence type="predicted"/>
<reference evidence="1" key="1">
    <citation type="submission" date="2022-07" db="EMBL/GenBank/DDBJ databases">
        <authorList>
            <person name="Liu M."/>
        </authorList>
    </citation>
    <scope>NUCLEOTIDE SEQUENCE</scope>
</reference>
<evidence type="ECO:0000313" key="1">
    <source>
        <dbReference type="EMBL" id="UUR56201.1"/>
    </source>
</evidence>
<keyword evidence="2" id="KW-1185">Reference proteome</keyword>
<protein>
    <submittedName>
        <fullName evidence="1">Uncharacterized protein</fullName>
    </submittedName>
</protein>
<evidence type="ECO:0000313" key="2">
    <source>
        <dbReference type="Proteomes" id="UP001165482"/>
    </source>
</evidence>
<name>A0AAX3C0T9_9CAUD</name>
<accession>A0AAX3C0T9</accession>
<sequence>MSTETNQRLDELIALAKEINRTFESIHHMMEQLLMRANQ</sequence>
<gene>
    <name evidence="1" type="ORF">pXoo2106_22</name>
</gene>
<dbReference type="Proteomes" id="UP001165482">
    <property type="component" value="Segment"/>
</dbReference>
<dbReference type="EMBL" id="ON960072">
    <property type="protein sequence ID" value="UUR56201.1"/>
    <property type="molecule type" value="Genomic_DNA"/>
</dbReference>